<dbReference type="NCBIfam" id="NF011946">
    <property type="entry name" value="PRK15417.1"/>
    <property type="match status" value="1"/>
</dbReference>
<dbReference type="PROSITE" id="PS51900">
    <property type="entry name" value="CB"/>
    <property type="match status" value="1"/>
</dbReference>
<organism evidence="8 9">
    <name type="scientific">Roseateles subflavus</name>
    <dbReference type="NCBI Taxonomy" id="3053353"/>
    <lineage>
        <taxon>Bacteria</taxon>
        <taxon>Pseudomonadati</taxon>
        <taxon>Pseudomonadota</taxon>
        <taxon>Betaproteobacteria</taxon>
        <taxon>Burkholderiales</taxon>
        <taxon>Sphaerotilaceae</taxon>
        <taxon>Roseateles</taxon>
    </lineage>
</organism>
<dbReference type="InterPro" id="IPR002104">
    <property type="entry name" value="Integrase_catalytic"/>
</dbReference>
<dbReference type="NCBIfam" id="TIGR02249">
    <property type="entry name" value="integrase_gron"/>
    <property type="match status" value="1"/>
</dbReference>
<keyword evidence="2" id="KW-0229">DNA integration</keyword>
<dbReference type="Proteomes" id="UP001238603">
    <property type="component" value="Unassembled WGS sequence"/>
</dbReference>
<comment type="similarity">
    <text evidence="1">Belongs to the 'phage' integrase family.</text>
</comment>
<dbReference type="InterPro" id="IPR044068">
    <property type="entry name" value="CB"/>
</dbReference>
<reference evidence="8 9" key="1">
    <citation type="submission" date="2023-06" db="EMBL/GenBank/DDBJ databases">
        <title>Pelomonas sp. APW6 16S ribosomal RNA gene genome sequencing and assembly.</title>
        <authorList>
            <person name="Woo H."/>
        </authorList>
    </citation>
    <scope>NUCLEOTIDE SEQUENCE [LARGE SCALE GENOMIC DNA]</scope>
    <source>
        <strain evidence="8 9">APW6</strain>
    </source>
</reference>
<dbReference type="InterPro" id="IPR011946">
    <property type="entry name" value="Integrase_integron-type"/>
</dbReference>
<evidence type="ECO:0000256" key="4">
    <source>
        <dbReference type="ARBA" id="ARBA00023172"/>
    </source>
</evidence>
<dbReference type="Gene3D" id="1.10.443.10">
    <property type="entry name" value="Intergrase catalytic core"/>
    <property type="match status" value="1"/>
</dbReference>
<dbReference type="CDD" id="cd01193">
    <property type="entry name" value="INT_IntI_C"/>
    <property type="match status" value="1"/>
</dbReference>
<feature type="domain" description="Tyr recombinase" evidence="6">
    <location>
        <begin position="110"/>
        <end position="326"/>
    </location>
</feature>
<dbReference type="PANTHER" id="PTHR30349">
    <property type="entry name" value="PHAGE INTEGRASE-RELATED"/>
    <property type="match status" value="1"/>
</dbReference>
<dbReference type="Pfam" id="PF13495">
    <property type="entry name" value="Phage_int_SAM_4"/>
    <property type="match status" value="1"/>
</dbReference>
<proteinExistence type="inferred from homology"/>
<evidence type="ECO:0000259" key="7">
    <source>
        <dbReference type="PROSITE" id="PS51900"/>
    </source>
</evidence>
<keyword evidence="9" id="KW-1185">Reference proteome</keyword>
<dbReference type="InterPro" id="IPR004107">
    <property type="entry name" value="Integrase_SAM-like_N"/>
</dbReference>
<evidence type="ECO:0000256" key="5">
    <source>
        <dbReference type="PROSITE-ProRule" id="PRU01248"/>
    </source>
</evidence>
<dbReference type="InterPro" id="IPR010998">
    <property type="entry name" value="Integrase_recombinase_N"/>
</dbReference>
<evidence type="ECO:0000313" key="8">
    <source>
        <dbReference type="EMBL" id="MDL5034577.1"/>
    </source>
</evidence>
<comment type="caution">
    <text evidence="8">The sequence shown here is derived from an EMBL/GenBank/DDBJ whole genome shotgun (WGS) entry which is preliminary data.</text>
</comment>
<evidence type="ECO:0000256" key="1">
    <source>
        <dbReference type="ARBA" id="ARBA00008857"/>
    </source>
</evidence>
<keyword evidence="4" id="KW-0233">DNA recombination</keyword>
<evidence type="ECO:0000313" key="9">
    <source>
        <dbReference type="Proteomes" id="UP001238603"/>
    </source>
</evidence>
<dbReference type="Pfam" id="PF00589">
    <property type="entry name" value="Phage_integrase"/>
    <property type="match status" value="1"/>
</dbReference>
<evidence type="ECO:0000256" key="2">
    <source>
        <dbReference type="ARBA" id="ARBA00022908"/>
    </source>
</evidence>
<dbReference type="PANTHER" id="PTHR30349:SF64">
    <property type="entry name" value="PROPHAGE INTEGRASE INTD-RELATED"/>
    <property type="match status" value="1"/>
</dbReference>
<gene>
    <name evidence="8" type="ORF">QRD43_21915</name>
</gene>
<dbReference type="PROSITE" id="PS51898">
    <property type="entry name" value="TYR_RECOMBINASE"/>
    <property type="match status" value="1"/>
</dbReference>
<keyword evidence="3 5" id="KW-0238">DNA-binding</keyword>
<accession>A0ABT7LNY8</accession>
<dbReference type="InterPro" id="IPR013762">
    <property type="entry name" value="Integrase-like_cat_sf"/>
</dbReference>
<name>A0ABT7LNY8_9BURK</name>
<dbReference type="InterPro" id="IPR011010">
    <property type="entry name" value="DNA_brk_join_enz"/>
</dbReference>
<dbReference type="SUPFAM" id="SSF56349">
    <property type="entry name" value="DNA breaking-rejoining enzymes"/>
    <property type="match status" value="1"/>
</dbReference>
<dbReference type="Gene3D" id="1.10.150.130">
    <property type="match status" value="1"/>
</dbReference>
<protein>
    <submittedName>
        <fullName evidence="8">Integron integrase</fullName>
    </submittedName>
</protein>
<feature type="domain" description="Core-binding (CB)" evidence="7">
    <location>
        <begin position="12"/>
        <end position="92"/>
    </location>
</feature>
<dbReference type="InterPro" id="IPR050090">
    <property type="entry name" value="Tyrosine_recombinase_XerCD"/>
</dbReference>
<evidence type="ECO:0000259" key="6">
    <source>
        <dbReference type="PROSITE" id="PS51898"/>
    </source>
</evidence>
<sequence>MPAADLPPLRSKRLLDQLRERIRFLHYSLRTEEAYVYWCRAFIRFHRLQHPKDLGAEAVEAFLSWLADERRVASSTHRQALSALLFLYGKVLGVNLPWMQEIGRPRSQRRIPVVLTREELGRVFAMMQGEHALLAQLLYGTGLRIAEALQLRVKDLDISHRALIVRHGKGGKDRVLMLPEALQIPLKVQLQRAHVLWSADQAAGKGGVEMPDALERKYPRAGASWAWFWVFPQDHHSVDPRSGVVRRHHLYDQTFQRAFKRAIQGADIHKPATPHTLRHSFATHLLQDGYDIRTVQDLLGHADVATTMIYTHVLKVGGGAVRSPMDALAAQSGAQLHAAVESHQRAVAR</sequence>
<dbReference type="EMBL" id="JASVDS010000010">
    <property type="protein sequence ID" value="MDL5034577.1"/>
    <property type="molecule type" value="Genomic_DNA"/>
</dbReference>
<evidence type="ECO:0000256" key="3">
    <source>
        <dbReference type="ARBA" id="ARBA00023125"/>
    </source>
</evidence>